<organism evidence="2 3">
    <name type="scientific">Passalora fulva</name>
    <name type="common">Tomato leaf mold</name>
    <name type="synonym">Cladosporium fulvum</name>
    <dbReference type="NCBI Taxonomy" id="5499"/>
    <lineage>
        <taxon>Eukaryota</taxon>
        <taxon>Fungi</taxon>
        <taxon>Dikarya</taxon>
        <taxon>Ascomycota</taxon>
        <taxon>Pezizomycotina</taxon>
        <taxon>Dothideomycetes</taxon>
        <taxon>Dothideomycetidae</taxon>
        <taxon>Mycosphaerellales</taxon>
        <taxon>Mycosphaerellaceae</taxon>
        <taxon>Fulvia</taxon>
    </lineage>
</organism>
<reference evidence="2" key="2">
    <citation type="journal article" date="2022" name="Microb. Genom.">
        <title>A chromosome-scale genome assembly of the tomato pathogen Cladosporium fulvum reveals a compartmentalized genome architecture and the presence of a dispensable chromosome.</title>
        <authorList>
            <person name="Zaccaron A.Z."/>
            <person name="Chen L.H."/>
            <person name="Samaras A."/>
            <person name="Stergiopoulos I."/>
        </authorList>
    </citation>
    <scope>NUCLEOTIDE SEQUENCE</scope>
    <source>
        <strain evidence="2">Race5_Kim</strain>
    </source>
</reference>
<dbReference type="Proteomes" id="UP000756132">
    <property type="component" value="Chromosome 1"/>
</dbReference>
<dbReference type="OrthoDB" id="3650339at2759"/>
<evidence type="ECO:0000259" key="1">
    <source>
        <dbReference type="Pfam" id="PF06985"/>
    </source>
</evidence>
<name>A0A9Q8L791_PASFU</name>
<accession>A0A9Q8L791</accession>
<protein>
    <submittedName>
        <fullName evidence="2">Heterokaryon incompatibility protein 6, OR allele</fullName>
    </submittedName>
</protein>
<dbReference type="PANTHER" id="PTHR24148">
    <property type="entry name" value="ANKYRIN REPEAT DOMAIN-CONTAINING PROTEIN 39 HOMOLOG-RELATED"/>
    <property type="match status" value="1"/>
</dbReference>
<proteinExistence type="predicted"/>
<reference evidence="2" key="1">
    <citation type="submission" date="2021-12" db="EMBL/GenBank/DDBJ databases">
        <authorList>
            <person name="Zaccaron A."/>
            <person name="Stergiopoulos I."/>
        </authorList>
    </citation>
    <scope>NUCLEOTIDE SEQUENCE</scope>
    <source>
        <strain evidence="2">Race5_Kim</strain>
    </source>
</reference>
<dbReference type="AlphaFoldDB" id="A0A9Q8L791"/>
<keyword evidence="3" id="KW-1185">Reference proteome</keyword>
<dbReference type="KEGG" id="ffu:CLAFUR5_00042"/>
<dbReference type="RefSeq" id="XP_047755864.1">
    <property type="nucleotide sequence ID" value="XM_047899190.1"/>
</dbReference>
<gene>
    <name evidence="2" type="ORF">CLAFUR5_00042</name>
</gene>
<dbReference type="PANTHER" id="PTHR24148:SF82">
    <property type="entry name" value="HETEROKARYON INCOMPATIBILITY DOMAIN-CONTAINING PROTEIN"/>
    <property type="match status" value="1"/>
</dbReference>
<evidence type="ECO:0000313" key="2">
    <source>
        <dbReference type="EMBL" id="UJO11498.1"/>
    </source>
</evidence>
<sequence>MSVYKPLDSKLRQIRVLELLAGSGTDIVEGRLHVTSLPSSKTITSWLLPERMHNIGAYSDLDVLDTVLKANPGIATTKPGHDSIVAGLLQSAQQLASGLRIGNGQCHDSSAKEKVTKTLKALQTVQEIQNQSVCPSESREDKLSSIQKLWNLEMDLRSQYHPRIAYESVSYCWGESTATASMELDSIIIDAPTGTVDVLRSLRRPDAARMLWIDAICINQSDLDERMQQVMLMSDIYRSASRTIIWLGTDDTQTSHALEICATVRQQLPENILGKDADQRKAILQQAKLDEDQDVRSLDAIFGRAWFYRQWVLQEVVTSKLNTCYIGDKEFDWLDLELVADWVFWNRQWTVMRGHLPQIPRTTLYIRLGGPIFNSLHSLAIKSRELRTSEPRDKIFALLSMTSWAENGTLPPTIASLDYHLPIMTCMCLATRAMIEEDRNLSVLVRAEVERDSLAGDGTRDEDWPSWCPPWHISQVEDLSTIEALRSEYEDLAKNDSVNWRDLKPSPNPHRLVVEGKIIDTVDMAADAAAVVRSLAATSEDVHSRETADPDVDELASSLPRVMTSNQFQVFLSGLAPRPEGCAREEGWGLMRADMKQEKPMTPWWSAQKLADGICSATREEALVATCRGRRLFRTAAGQIGIGSKRIRKNDRIVTLAGSSQLFVLSPRDDHYLSRGPCTMQTMSKEPAATAEFVTLALETFKLR</sequence>
<evidence type="ECO:0000313" key="3">
    <source>
        <dbReference type="Proteomes" id="UP000756132"/>
    </source>
</evidence>
<dbReference type="InterPro" id="IPR010730">
    <property type="entry name" value="HET"/>
</dbReference>
<dbReference type="InterPro" id="IPR052895">
    <property type="entry name" value="HetReg/Transcr_Mod"/>
</dbReference>
<dbReference type="Pfam" id="PF06985">
    <property type="entry name" value="HET"/>
    <property type="match status" value="1"/>
</dbReference>
<dbReference type="GeneID" id="71979920"/>
<dbReference type="EMBL" id="CP090163">
    <property type="protein sequence ID" value="UJO11498.1"/>
    <property type="molecule type" value="Genomic_DNA"/>
</dbReference>
<feature type="domain" description="Heterokaryon incompatibility" evidence="1">
    <location>
        <begin position="166"/>
        <end position="315"/>
    </location>
</feature>